<dbReference type="AlphaFoldDB" id="F6F2U1"/>
<dbReference type="Proteomes" id="UP000007150">
    <property type="component" value="Chromosome 2"/>
</dbReference>
<dbReference type="HOGENOM" id="CLU_2248374_0_0_5"/>
<reference evidence="2 3" key="1">
    <citation type="submission" date="2011-05" db="EMBL/GenBank/DDBJ databases">
        <title>Complete sequence of chromosome 2 of Sphingobium chlorophenolicum L-1.</title>
        <authorList>
            <consortium name="US DOE Joint Genome Institute"/>
            <person name="Lucas S."/>
            <person name="Han J."/>
            <person name="Lapidus A."/>
            <person name="Cheng J.-F."/>
            <person name="Goodwin L."/>
            <person name="Pitluck S."/>
            <person name="Peters L."/>
            <person name="Daligault H."/>
            <person name="Han C."/>
            <person name="Tapia R."/>
            <person name="Land M."/>
            <person name="Hauser L."/>
            <person name="Kyrpides N."/>
            <person name="Ivanova N."/>
            <person name="Pagani I."/>
            <person name="Turner P."/>
            <person name="Copley S."/>
            <person name="Woyke T."/>
        </authorList>
    </citation>
    <scope>NUCLEOTIDE SEQUENCE [LARGE SCALE GENOMIC DNA]</scope>
    <source>
        <strain evidence="2 3">L-1</strain>
    </source>
</reference>
<keyword evidence="3" id="KW-1185">Reference proteome</keyword>
<sequence>MQFEVLPQTPRVPTDWTIVTHIRLLKGVKPDTGRALQRWEMLKPLADEDGVIALVKVLASLDPMRNKESGREAAIRMDLRNWSNPRDHGNNSQDKGWLELGRLA</sequence>
<evidence type="ECO:0000313" key="3">
    <source>
        <dbReference type="Proteomes" id="UP000007150"/>
    </source>
</evidence>
<dbReference type="EMBL" id="CP002799">
    <property type="protein sequence ID" value="AEG50753.1"/>
    <property type="molecule type" value="Genomic_DNA"/>
</dbReference>
<evidence type="ECO:0000313" key="2">
    <source>
        <dbReference type="EMBL" id="AEG50753.1"/>
    </source>
</evidence>
<name>F6F2U1_SPHCR</name>
<dbReference type="KEGG" id="sch:Sphch_3138"/>
<gene>
    <name evidence="2" type="ORF">Sphch_3138</name>
</gene>
<organism evidence="2 3">
    <name type="scientific">Sphingobium chlorophenolicum L-1</name>
    <dbReference type="NCBI Taxonomy" id="690566"/>
    <lineage>
        <taxon>Bacteria</taxon>
        <taxon>Pseudomonadati</taxon>
        <taxon>Pseudomonadota</taxon>
        <taxon>Alphaproteobacteria</taxon>
        <taxon>Sphingomonadales</taxon>
        <taxon>Sphingomonadaceae</taxon>
        <taxon>Sphingobium</taxon>
    </lineage>
</organism>
<proteinExistence type="predicted"/>
<evidence type="ECO:0000256" key="1">
    <source>
        <dbReference type="SAM" id="MobiDB-lite"/>
    </source>
</evidence>
<dbReference type="RefSeq" id="WP_013848983.1">
    <property type="nucleotide sequence ID" value="NC_015594.1"/>
</dbReference>
<feature type="compositionally biased region" description="Basic and acidic residues" evidence="1">
    <location>
        <begin position="80"/>
        <end position="89"/>
    </location>
</feature>
<protein>
    <submittedName>
        <fullName evidence="2">Uncharacterized protein</fullName>
    </submittedName>
</protein>
<feature type="region of interest" description="Disordered" evidence="1">
    <location>
        <begin position="80"/>
        <end position="104"/>
    </location>
</feature>
<accession>F6F2U1</accession>